<evidence type="ECO:0000313" key="1">
    <source>
        <dbReference type="EMBL" id="GEU64862.1"/>
    </source>
</evidence>
<organism evidence="1">
    <name type="scientific">Tanacetum cinerariifolium</name>
    <name type="common">Dalmatian daisy</name>
    <name type="synonym">Chrysanthemum cinerariifolium</name>
    <dbReference type="NCBI Taxonomy" id="118510"/>
    <lineage>
        <taxon>Eukaryota</taxon>
        <taxon>Viridiplantae</taxon>
        <taxon>Streptophyta</taxon>
        <taxon>Embryophyta</taxon>
        <taxon>Tracheophyta</taxon>
        <taxon>Spermatophyta</taxon>
        <taxon>Magnoliopsida</taxon>
        <taxon>eudicotyledons</taxon>
        <taxon>Gunneridae</taxon>
        <taxon>Pentapetalae</taxon>
        <taxon>asterids</taxon>
        <taxon>campanulids</taxon>
        <taxon>Asterales</taxon>
        <taxon>Asteraceae</taxon>
        <taxon>Asteroideae</taxon>
        <taxon>Anthemideae</taxon>
        <taxon>Anthemidinae</taxon>
        <taxon>Tanacetum</taxon>
    </lineage>
</organism>
<accession>A0A6L2LWR1</accession>
<dbReference type="AlphaFoldDB" id="A0A6L2LWR1"/>
<proteinExistence type="predicted"/>
<gene>
    <name evidence="1" type="ORF">Tci_036840</name>
</gene>
<comment type="caution">
    <text evidence="1">The sequence shown here is derived from an EMBL/GenBank/DDBJ whole genome shotgun (WGS) entry which is preliminary data.</text>
</comment>
<sequence length="90" mass="10277">MVLKGNDKKEGFQRNWFGVIRITGGKVIAMAGKVGWVEQEIEKPKFHAQAFLSCKIDGWKIPKAELLDNNENGIEVSLEERHGEHFKKLK</sequence>
<name>A0A6L2LWR1_TANCI</name>
<protein>
    <submittedName>
        <fullName evidence="1">Uncharacterized protein</fullName>
    </submittedName>
</protein>
<reference evidence="1" key="1">
    <citation type="journal article" date="2019" name="Sci. Rep.">
        <title>Draft genome of Tanacetum cinerariifolium, the natural source of mosquito coil.</title>
        <authorList>
            <person name="Yamashiro T."/>
            <person name="Shiraishi A."/>
            <person name="Satake H."/>
            <person name="Nakayama K."/>
        </authorList>
    </citation>
    <scope>NUCLEOTIDE SEQUENCE</scope>
</reference>
<dbReference type="EMBL" id="BKCJ010005092">
    <property type="protein sequence ID" value="GEU64862.1"/>
    <property type="molecule type" value="Genomic_DNA"/>
</dbReference>